<feature type="transmembrane region" description="Helical" evidence="2">
    <location>
        <begin position="114"/>
        <end position="138"/>
    </location>
</feature>
<evidence type="ECO:0000256" key="2">
    <source>
        <dbReference type="SAM" id="Phobius"/>
    </source>
</evidence>
<comment type="caution">
    <text evidence="3">The sequence shown here is derived from an EMBL/GenBank/DDBJ whole genome shotgun (WGS) entry which is preliminary data.</text>
</comment>
<proteinExistence type="predicted"/>
<feature type="compositionally biased region" description="Basic and acidic residues" evidence="1">
    <location>
        <begin position="422"/>
        <end position="438"/>
    </location>
</feature>
<keyword evidence="2" id="KW-1133">Transmembrane helix</keyword>
<keyword evidence="2" id="KW-0812">Transmembrane</keyword>
<feature type="compositionally biased region" description="Basic residues" evidence="1">
    <location>
        <begin position="336"/>
        <end position="351"/>
    </location>
</feature>
<dbReference type="EMBL" id="CADEPM010000003">
    <property type="protein sequence ID" value="CAB3402856.1"/>
    <property type="molecule type" value="Genomic_DNA"/>
</dbReference>
<protein>
    <submittedName>
        <fullName evidence="3">Uncharacterized protein</fullName>
    </submittedName>
</protein>
<name>A0A8S1EL78_9PELO</name>
<keyword evidence="4" id="KW-1185">Reference proteome</keyword>
<dbReference type="OrthoDB" id="5873673at2759"/>
<reference evidence="3 4" key="1">
    <citation type="submission" date="2020-04" db="EMBL/GenBank/DDBJ databases">
        <authorList>
            <person name="Laetsch R D."/>
            <person name="Stevens L."/>
            <person name="Kumar S."/>
            <person name="Blaxter L. M."/>
        </authorList>
    </citation>
    <scope>NUCLEOTIDE SEQUENCE [LARGE SCALE GENOMIC DNA]</scope>
</reference>
<feature type="region of interest" description="Disordered" evidence="1">
    <location>
        <begin position="513"/>
        <end position="538"/>
    </location>
</feature>
<dbReference type="Proteomes" id="UP000494206">
    <property type="component" value="Unassembled WGS sequence"/>
</dbReference>
<feature type="transmembrane region" description="Helical" evidence="2">
    <location>
        <begin position="144"/>
        <end position="170"/>
    </location>
</feature>
<feature type="compositionally biased region" description="Polar residues" evidence="1">
    <location>
        <begin position="356"/>
        <end position="367"/>
    </location>
</feature>
<keyword evidence="2" id="KW-0472">Membrane</keyword>
<dbReference type="PANTHER" id="PTHR36694:SF11">
    <property type="entry name" value="LP21121P-RELATED"/>
    <property type="match status" value="1"/>
</dbReference>
<feature type="transmembrane region" description="Helical" evidence="2">
    <location>
        <begin position="78"/>
        <end position="107"/>
    </location>
</feature>
<evidence type="ECO:0000256" key="1">
    <source>
        <dbReference type="SAM" id="MobiDB-lite"/>
    </source>
</evidence>
<dbReference type="AlphaFoldDB" id="A0A8S1EL78"/>
<sequence>MGVATCCCCSSKDAAITIGIWSLVSSIAQLGIMGWQMVAIKYERDRAANTLLPNYNTYGRFDVPSYYESYWQSPEERYYTGLFVIQVLCLIAAFFLLFASAALIYGIHTWSKYLVWPWFPCMISSILSSLAYCIMWWAGDVRDYWLAITIIEIIIVFINIYCVVIVMVYYRRINSTTDVYEGKDRRGVRYKINRNGTSRRDLLESYEGINRSPSPKYPMPYKPLAQPYPVYPTPYSAAGVPQTPLPLPATHANTPYPLDPNEVKYMKEPKSKRSSYADDPVSSWVREQQSLDRSNDVNSEPIAISKQVHPTTLQHSRSVPSLYDGTLVSHRDCDHSRHHRRSSRRRKSRSRHGYESYSSDTEPTATDFTRAHRHRSSSRRRHRSRPKYDESITNYDSDAERERRRSKRHRHGSTRSHREHRRDRDRDRDRERDRDRRRAPSPPDSQIPAKPRSRHHRESSESKPDSDPMAFPLSGGITIPQHIVIPPSSGERGPDGQPIPQKYQINSEITINYDQNGRPMAQPIEEPYRRRQPIQSTF</sequence>
<dbReference type="PANTHER" id="PTHR36694">
    <property type="entry name" value="PASIFLORA 1, ISOFORM A-RELATED"/>
    <property type="match status" value="1"/>
</dbReference>
<accession>A0A8S1EL78</accession>
<evidence type="ECO:0000313" key="4">
    <source>
        <dbReference type="Proteomes" id="UP000494206"/>
    </source>
</evidence>
<feature type="compositionally biased region" description="Polar residues" evidence="1">
    <location>
        <begin position="308"/>
        <end position="319"/>
    </location>
</feature>
<feature type="compositionally biased region" description="Basic residues" evidence="1">
    <location>
        <begin position="371"/>
        <end position="385"/>
    </location>
</feature>
<evidence type="ECO:0000313" key="3">
    <source>
        <dbReference type="EMBL" id="CAB3402856.1"/>
    </source>
</evidence>
<feature type="compositionally biased region" description="Basic residues" evidence="1">
    <location>
        <begin position="404"/>
        <end position="421"/>
    </location>
</feature>
<gene>
    <name evidence="3" type="ORF">CBOVIS_LOCUS5412</name>
</gene>
<feature type="region of interest" description="Disordered" evidence="1">
    <location>
        <begin position="268"/>
        <end position="501"/>
    </location>
</feature>
<organism evidence="3 4">
    <name type="scientific">Caenorhabditis bovis</name>
    <dbReference type="NCBI Taxonomy" id="2654633"/>
    <lineage>
        <taxon>Eukaryota</taxon>
        <taxon>Metazoa</taxon>
        <taxon>Ecdysozoa</taxon>
        <taxon>Nematoda</taxon>
        <taxon>Chromadorea</taxon>
        <taxon>Rhabditida</taxon>
        <taxon>Rhabditina</taxon>
        <taxon>Rhabditomorpha</taxon>
        <taxon>Rhabditoidea</taxon>
        <taxon>Rhabditidae</taxon>
        <taxon>Peloderinae</taxon>
        <taxon>Caenorhabditis</taxon>
    </lineage>
</organism>